<dbReference type="PROSITE" id="PS51449">
    <property type="entry name" value="MTTASE_N"/>
    <property type="match status" value="1"/>
</dbReference>
<dbReference type="NCBIfam" id="TIGR00089">
    <property type="entry name" value="MiaB/RimO family radical SAM methylthiotransferase"/>
    <property type="match status" value="1"/>
</dbReference>
<organism evidence="15 16">
    <name type="scientific">Anaerofustis stercorihominis</name>
    <dbReference type="NCBI Taxonomy" id="214853"/>
    <lineage>
        <taxon>Bacteria</taxon>
        <taxon>Bacillati</taxon>
        <taxon>Bacillota</taxon>
        <taxon>Clostridia</taxon>
        <taxon>Eubacteriales</taxon>
        <taxon>Eubacteriaceae</taxon>
        <taxon>Anaerofustis</taxon>
    </lineage>
</organism>
<dbReference type="AlphaFoldDB" id="A0A3E3DZV5"/>
<evidence type="ECO:0000256" key="5">
    <source>
        <dbReference type="ARBA" id="ARBA00022691"/>
    </source>
</evidence>
<dbReference type="Pfam" id="PF00919">
    <property type="entry name" value="UPF0004"/>
    <property type="match status" value="1"/>
</dbReference>
<comment type="caution">
    <text evidence="15">The sequence shown here is derived from an EMBL/GenBank/DDBJ whole genome shotgun (WGS) entry which is preliminary data.</text>
</comment>
<dbReference type="SUPFAM" id="SSF102114">
    <property type="entry name" value="Radical SAM enzymes"/>
    <property type="match status" value="1"/>
</dbReference>
<dbReference type="PROSITE" id="PS51918">
    <property type="entry name" value="RADICAL_SAM"/>
    <property type="match status" value="1"/>
</dbReference>
<dbReference type="InterPro" id="IPR006638">
    <property type="entry name" value="Elp3/MiaA/NifB-like_rSAM"/>
</dbReference>
<dbReference type="InterPro" id="IPR058240">
    <property type="entry name" value="rSAM_sf"/>
</dbReference>
<comment type="subcellular location">
    <subcellularLocation>
        <location evidence="11">Cytoplasm</location>
    </subcellularLocation>
</comment>
<keyword evidence="2 11" id="KW-0004">4Fe-4S</keyword>
<dbReference type="PANTHER" id="PTHR43020">
    <property type="entry name" value="CDK5 REGULATORY SUBUNIT-ASSOCIATED PROTEIN 1"/>
    <property type="match status" value="1"/>
</dbReference>
<comment type="catalytic activity">
    <reaction evidence="11">
        <text>N(6)-dimethylallyladenosine(37) in tRNA + (sulfur carrier)-SH + AH2 + 2 S-adenosyl-L-methionine = 2-methylsulfanyl-N(6)-dimethylallyladenosine(37) in tRNA + (sulfur carrier)-H + 5'-deoxyadenosine + L-methionine + A + S-adenosyl-L-homocysteine + 2 H(+)</text>
        <dbReference type="Rhea" id="RHEA:37067"/>
        <dbReference type="Rhea" id="RHEA-COMP:10375"/>
        <dbReference type="Rhea" id="RHEA-COMP:10376"/>
        <dbReference type="Rhea" id="RHEA-COMP:14737"/>
        <dbReference type="Rhea" id="RHEA-COMP:14739"/>
        <dbReference type="ChEBI" id="CHEBI:13193"/>
        <dbReference type="ChEBI" id="CHEBI:15378"/>
        <dbReference type="ChEBI" id="CHEBI:17319"/>
        <dbReference type="ChEBI" id="CHEBI:17499"/>
        <dbReference type="ChEBI" id="CHEBI:29917"/>
        <dbReference type="ChEBI" id="CHEBI:57844"/>
        <dbReference type="ChEBI" id="CHEBI:57856"/>
        <dbReference type="ChEBI" id="CHEBI:59789"/>
        <dbReference type="ChEBI" id="CHEBI:64428"/>
        <dbReference type="ChEBI" id="CHEBI:74415"/>
        <dbReference type="ChEBI" id="CHEBI:74417"/>
        <dbReference type="EC" id="2.8.4.3"/>
    </reaction>
</comment>
<proteinExistence type="inferred from homology"/>
<dbReference type="GO" id="GO:0035597">
    <property type="term" value="F:tRNA-2-methylthio-N(6)-dimethylallyladenosine(37) synthase activity"/>
    <property type="evidence" value="ECO:0007669"/>
    <property type="project" value="UniProtKB-EC"/>
</dbReference>
<reference evidence="15 16" key="1">
    <citation type="submission" date="2018-08" db="EMBL/GenBank/DDBJ databases">
        <title>A genome reference for cultivated species of the human gut microbiota.</title>
        <authorList>
            <person name="Zou Y."/>
            <person name="Xue W."/>
            <person name="Luo G."/>
        </authorList>
    </citation>
    <scope>NUCLEOTIDE SEQUENCE [LARGE SCALE GENOMIC DNA]</scope>
    <source>
        <strain evidence="15 16">AM25-6</strain>
    </source>
</reference>
<dbReference type="RefSeq" id="WP_117532287.1">
    <property type="nucleotide sequence ID" value="NZ_QUSM01000003.1"/>
</dbReference>
<dbReference type="InterPro" id="IPR005839">
    <property type="entry name" value="Methylthiotransferase"/>
</dbReference>
<evidence type="ECO:0000256" key="3">
    <source>
        <dbReference type="ARBA" id="ARBA00022490"/>
    </source>
</evidence>
<gene>
    <name evidence="11 15" type="primary">miaB</name>
    <name evidence="15" type="ORF">DW687_07555</name>
</gene>
<feature type="binding site" evidence="11">
    <location>
        <position position="47"/>
    </location>
    <ligand>
        <name>[4Fe-4S] cluster</name>
        <dbReference type="ChEBI" id="CHEBI:49883"/>
        <label>1</label>
    </ligand>
</feature>
<dbReference type="InterPro" id="IPR023404">
    <property type="entry name" value="rSAM_horseshoe"/>
</dbReference>
<keyword evidence="7 11" id="KW-0479">Metal-binding</keyword>
<keyword evidence="5 11" id="KW-0949">S-adenosyl-L-methionine</keyword>
<evidence type="ECO:0000256" key="2">
    <source>
        <dbReference type="ARBA" id="ARBA00022485"/>
    </source>
</evidence>
<dbReference type="PROSITE" id="PS50926">
    <property type="entry name" value="TRAM"/>
    <property type="match status" value="1"/>
</dbReference>
<dbReference type="NCBIfam" id="TIGR01574">
    <property type="entry name" value="miaB-methiolase"/>
    <property type="match status" value="1"/>
</dbReference>
<evidence type="ECO:0000313" key="16">
    <source>
        <dbReference type="Proteomes" id="UP000261212"/>
    </source>
</evidence>
<evidence type="ECO:0000259" key="14">
    <source>
        <dbReference type="PROSITE" id="PS51918"/>
    </source>
</evidence>
<dbReference type="InterPro" id="IPR013848">
    <property type="entry name" value="Methylthiotransferase_N"/>
</dbReference>
<dbReference type="SFLD" id="SFLDF00273">
    <property type="entry name" value="(dimethylallyl)adenosine_tRNA"/>
    <property type="match status" value="1"/>
</dbReference>
<dbReference type="FunFam" id="3.40.50.12160:FF:000006">
    <property type="entry name" value="tRNA-2-methylthio-N(6)-dimethylallyladenosine synthase"/>
    <property type="match status" value="1"/>
</dbReference>
<dbReference type="EMBL" id="QUSM01000003">
    <property type="protein sequence ID" value="RGD74605.1"/>
    <property type="molecule type" value="Genomic_DNA"/>
</dbReference>
<comment type="function">
    <text evidence="1 11">Catalyzes the methylthiolation of N6-(dimethylallyl)adenosine (i(6)A), leading to the formation of 2-methylthio-N6-(dimethylallyl)adenosine (ms(2)i(6)A) at position 37 in tRNAs that read codons beginning with uridine.</text>
</comment>
<dbReference type="PANTHER" id="PTHR43020:SF2">
    <property type="entry name" value="MITOCHONDRIAL TRNA METHYLTHIOTRANSFERASE CDK5RAP1"/>
    <property type="match status" value="1"/>
</dbReference>
<sequence length="438" mass="50280">MKKYLIITYGCQMNENDSEKISGMVEELGYSRTEDEKDADLIIMNTCSVRENANNRFFGNLGNFKKLKKKKPDLILAVCGCMMQEGHIVKKIKEKYSFVDIVFGTHNISSLPSLLEECDAKRKLIVEVLEDSDKLAEGLPVHRQFKHKAFVSIMKGCNNFCSYCIVPYTRGRERSREYQNILSEVRELANDGVKEVTLLGQNVNSYGKNLYDPVPFAKLLKMVSEVEGIERVRFMTSHPKDLSDELIEVIRDNPKICRHIHLPMQSGSSRILKLMNRHYDKDTYIKLVKKIRREIPDVAITTDIIVGFPTETEEDFLDTLDVYKECEFDTAFTFIYSKREGTKAAVMDGQIDEKTVKDRFDRLLKLHDEIVLKQNKKYLNREVDILIDGKSKTNDNVLTGRTSSFKLVNFTGKGETGDIVKVKITDVHTFHLSGEVIE</sequence>
<dbReference type="InterPro" id="IPR012340">
    <property type="entry name" value="NA-bd_OB-fold"/>
</dbReference>
<dbReference type="GO" id="GO:0051539">
    <property type="term" value="F:4 iron, 4 sulfur cluster binding"/>
    <property type="evidence" value="ECO:0007669"/>
    <property type="project" value="UniProtKB-UniRule"/>
</dbReference>
<evidence type="ECO:0000256" key="1">
    <source>
        <dbReference type="ARBA" id="ARBA00003234"/>
    </source>
</evidence>
<dbReference type="SFLD" id="SFLDS00029">
    <property type="entry name" value="Radical_SAM"/>
    <property type="match status" value="1"/>
</dbReference>
<dbReference type="HAMAP" id="MF_01864">
    <property type="entry name" value="tRNA_metthiotr_MiaB"/>
    <property type="match status" value="1"/>
</dbReference>
<feature type="domain" description="Radical SAM core" evidence="14">
    <location>
        <begin position="143"/>
        <end position="373"/>
    </location>
</feature>
<feature type="domain" description="TRAM" evidence="12">
    <location>
        <begin position="376"/>
        <end position="438"/>
    </location>
</feature>
<dbReference type="CDD" id="cd01335">
    <property type="entry name" value="Radical_SAM"/>
    <property type="match status" value="1"/>
</dbReference>
<dbReference type="InterPro" id="IPR038135">
    <property type="entry name" value="Methylthiotransferase_N_sf"/>
</dbReference>
<feature type="binding site" evidence="11">
    <location>
        <position position="161"/>
    </location>
    <ligand>
        <name>[4Fe-4S] cluster</name>
        <dbReference type="ChEBI" id="CHEBI:49883"/>
        <label>2</label>
        <note>4Fe-4S-S-AdoMet</note>
    </ligand>
</feature>
<dbReference type="Pfam" id="PF01938">
    <property type="entry name" value="TRAM"/>
    <property type="match status" value="1"/>
</dbReference>
<evidence type="ECO:0000313" key="15">
    <source>
        <dbReference type="EMBL" id="RGD74605.1"/>
    </source>
</evidence>
<dbReference type="Gene3D" id="2.40.50.140">
    <property type="entry name" value="Nucleic acid-binding proteins"/>
    <property type="match status" value="1"/>
</dbReference>
<comment type="cofactor">
    <cofactor evidence="11">
        <name>[4Fe-4S] cluster</name>
        <dbReference type="ChEBI" id="CHEBI:49883"/>
    </cofactor>
    <text evidence="11">Binds 2 [4Fe-4S] clusters. One cluster is coordinated with 3 cysteines and an exchangeable S-adenosyl-L-methionine.</text>
</comment>
<feature type="binding site" evidence="11">
    <location>
        <position position="81"/>
    </location>
    <ligand>
        <name>[4Fe-4S] cluster</name>
        <dbReference type="ChEBI" id="CHEBI:49883"/>
        <label>1</label>
    </ligand>
</feature>
<feature type="binding site" evidence="11">
    <location>
        <position position="157"/>
    </location>
    <ligand>
        <name>[4Fe-4S] cluster</name>
        <dbReference type="ChEBI" id="CHEBI:49883"/>
        <label>2</label>
        <note>4Fe-4S-S-AdoMet</note>
    </ligand>
</feature>
<dbReference type="FunFam" id="3.80.30.20:FF:000001">
    <property type="entry name" value="tRNA-2-methylthio-N(6)-dimethylallyladenosine synthase 2"/>
    <property type="match status" value="1"/>
</dbReference>
<dbReference type="InterPro" id="IPR006463">
    <property type="entry name" value="MiaB_methiolase"/>
</dbReference>
<dbReference type="SFLD" id="SFLDG01061">
    <property type="entry name" value="methylthiotransferase"/>
    <property type="match status" value="1"/>
</dbReference>
<dbReference type="Gene3D" id="3.80.30.20">
    <property type="entry name" value="tm_1862 like domain"/>
    <property type="match status" value="1"/>
</dbReference>
<comment type="similarity">
    <text evidence="11">Belongs to the methylthiotransferase family. MiaB subfamily.</text>
</comment>
<evidence type="ECO:0000259" key="13">
    <source>
        <dbReference type="PROSITE" id="PS51449"/>
    </source>
</evidence>
<feature type="binding site" evidence="11">
    <location>
        <position position="164"/>
    </location>
    <ligand>
        <name>[4Fe-4S] cluster</name>
        <dbReference type="ChEBI" id="CHEBI:49883"/>
        <label>2</label>
        <note>4Fe-4S-S-AdoMet</note>
    </ligand>
</feature>
<name>A0A3E3DZV5_9FIRM</name>
<dbReference type="SFLD" id="SFLDG01082">
    <property type="entry name" value="B12-binding_domain_containing"/>
    <property type="match status" value="1"/>
</dbReference>
<dbReference type="InterPro" id="IPR002792">
    <property type="entry name" value="TRAM_dom"/>
</dbReference>
<evidence type="ECO:0000256" key="11">
    <source>
        <dbReference type="HAMAP-Rule" id="MF_01864"/>
    </source>
</evidence>
<dbReference type="GO" id="GO:0046872">
    <property type="term" value="F:metal ion binding"/>
    <property type="evidence" value="ECO:0007669"/>
    <property type="project" value="UniProtKB-KW"/>
</dbReference>
<evidence type="ECO:0000256" key="7">
    <source>
        <dbReference type="ARBA" id="ARBA00022723"/>
    </source>
</evidence>
<dbReference type="PROSITE" id="PS01278">
    <property type="entry name" value="MTTASE_RADICAL"/>
    <property type="match status" value="1"/>
</dbReference>
<dbReference type="Gene3D" id="3.40.50.12160">
    <property type="entry name" value="Methylthiotransferase, N-terminal domain"/>
    <property type="match status" value="1"/>
</dbReference>
<dbReference type="Pfam" id="PF04055">
    <property type="entry name" value="Radical_SAM"/>
    <property type="match status" value="1"/>
</dbReference>
<keyword evidence="3 11" id="KW-0963">Cytoplasm</keyword>
<dbReference type="InterPro" id="IPR020612">
    <property type="entry name" value="Methylthiotransferase_CS"/>
</dbReference>
<evidence type="ECO:0000256" key="8">
    <source>
        <dbReference type="ARBA" id="ARBA00023004"/>
    </source>
</evidence>
<dbReference type="InterPro" id="IPR007197">
    <property type="entry name" value="rSAM"/>
</dbReference>
<dbReference type="SMART" id="SM00729">
    <property type="entry name" value="Elp3"/>
    <property type="match status" value="1"/>
</dbReference>
<keyword evidence="6 11" id="KW-0819">tRNA processing</keyword>
<keyword evidence="9 11" id="KW-0411">Iron-sulfur</keyword>
<dbReference type="Proteomes" id="UP000261212">
    <property type="component" value="Unassembled WGS sequence"/>
</dbReference>
<evidence type="ECO:0000256" key="6">
    <source>
        <dbReference type="ARBA" id="ARBA00022694"/>
    </source>
</evidence>
<keyword evidence="4 11" id="KW-0808">Transferase</keyword>
<feature type="domain" description="MTTase N-terminal" evidence="13">
    <location>
        <begin position="2"/>
        <end position="120"/>
    </location>
</feature>
<evidence type="ECO:0000256" key="9">
    <source>
        <dbReference type="ARBA" id="ARBA00023014"/>
    </source>
</evidence>
<comment type="subunit">
    <text evidence="11">Monomer.</text>
</comment>
<feature type="binding site" evidence="11">
    <location>
        <position position="11"/>
    </location>
    <ligand>
        <name>[4Fe-4S] cluster</name>
        <dbReference type="ChEBI" id="CHEBI:49883"/>
        <label>1</label>
    </ligand>
</feature>
<accession>A0A3E3DZV5</accession>
<evidence type="ECO:0000256" key="4">
    <source>
        <dbReference type="ARBA" id="ARBA00022679"/>
    </source>
</evidence>
<protein>
    <recommendedName>
        <fullName evidence="10 11">tRNA-2-methylthio-N(6)-dimethylallyladenosine synthase</fullName>
        <ecNumber evidence="10 11">2.8.4.3</ecNumber>
    </recommendedName>
    <alternativeName>
        <fullName evidence="11">(Dimethylallyl)adenosine tRNA methylthiotransferase MiaB</fullName>
    </alternativeName>
    <alternativeName>
        <fullName evidence="11">tRNA-i(6)A37 methylthiotransferase</fullName>
    </alternativeName>
</protein>
<evidence type="ECO:0000256" key="10">
    <source>
        <dbReference type="ARBA" id="ARBA00033765"/>
    </source>
</evidence>
<keyword evidence="8 11" id="KW-0408">Iron</keyword>
<dbReference type="EC" id="2.8.4.3" evidence="10 11"/>
<evidence type="ECO:0000259" key="12">
    <source>
        <dbReference type="PROSITE" id="PS50926"/>
    </source>
</evidence>
<dbReference type="GO" id="GO:0005829">
    <property type="term" value="C:cytosol"/>
    <property type="evidence" value="ECO:0007669"/>
    <property type="project" value="TreeGrafter"/>
</dbReference>